<accession>A0A5B7DVD9</accession>
<comment type="caution">
    <text evidence="1">The sequence shown here is derived from an EMBL/GenBank/DDBJ whole genome shotgun (WGS) entry which is preliminary data.</text>
</comment>
<gene>
    <name evidence="1" type="ORF">E2C01_018576</name>
</gene>
<organism evidence="1 2">
    <name type="scientific">Portunus trituberculatus</name>
    <name type="common">Swimming crab</name>
    <name type="synonym">Neptunus trituberculatus</name>
    <dbReference type="NCBI Taxonomy" id="210409"/>
    <lineage>
        <taxon>Eukaryota</taxon>
        <taxon>Metazoa</taxon>
        <taxon>Ecdysozoa</taxon>
        <taxon>Arthropoda</taxon>
        <taxon>Crustacea</taxon>
        <taxon>Multicrustacea</taxon>
        <taxon>Malacostraca</taxon>
        <taxon>Eumalacostraca</taxon>
        <taxon>Eucarida</taxon>
        <taxon>Decapoda</taxon>
        <taxon>Pleocyemata</taxon>
        <taxon>Brachyura</taxon>
        <taxon>Eubrachyura</taxon>
        <taxon>Portunoidea</taxon>
        <taxon>Portunidae</taxon>
        <taxon>Portuninae</taxon>
        <taxon>Portunus</taxon>
    </lineage>
</organism>
<dbReference type="EMBL" id="VSRR010001466">
    <property type="protein sequence ID" value="MPC25460.1"/>
    <property type="molecule type" value="Genomic_DNA"/>
</dbReference>
<reference evidence="1 2" key="1">
    <citation type="submission" date="2019-05" db="EMBL/GenBank/DDBJ databases">
        <title>Another draft genome of Portunus trituberculatus and its Hox gene families provides insights of decapod evolution.</title>
        <authorList>
            <person name="Jeong J.-H."/>
            <person name="Song I."/>
            <person name="Kim S."/>
            <person name="Choi T."/>
            <person name="Kim D."/>
            <person name="Ryu S."/>
            <person name="Kim W."/>
        </authorList>
    </citation>
    <scope>NUCLEOTIDE SEQUENCE [LARGE SCALE GENOMIC DNA]</scope>
    <source>
        <tissue evidence="1">Muscle</tissue>
    </source>
</reference>
<dbReference type="PROSITE" id="PS51257">
    <property type="entry name" value="PROKAR_LIPOPROTEIN"/>
    <property type="match status" value="1"/>
</dbReference>
<sequence>MKKSLPADGVWGGEIWGCVLACVALASLACGSVTVLHSEANILEELLAPCLVLNEAATGHLSPVAHSQLHPGSHSASLAWAAKCCLFVRCVHAGAGPWEHLSLVRQVLLTTSMSCDVEN</sequence>
<dbReference type="Proteomes" id="UP000324222">
    <property type="component" value="Unassembled WGS sequence"/>
</dbReference>
<dbReference type="AlphaFoldDB" id="A0A5B7DVD9"/>
<proteinExistence type="predicted"/>
<protein>
    <submittedName>
        <fullName evidence="1">Uncharacterized protein</fullName>
    </submittedName>
</protein>
<keyword evidence="2" id="KW-1185">Reference proteome</keyword>
<evidence type="ECO:0000313" key="2">
    <source>
        <dbReference type="Proteomes" id="UP000324222"/>
    </source>
</evidence>
<evidence type="ECO:0000313" key="1">
    <source>
        <dbReference type="EMBL" id="MPC25460.1"/>
    </source>
</evidence>
<name>A0A5B7DVD9_PORTR</name>